<dbReference type="SUPFAM" id="SSF56349">
    <property type="entry name" value="DNA breaking-rejoining enzymes"/>
    <property type="match status" value="1"/>
</dbReference>
<gene>
    <name evidence="3" type="ORF">ACFFNX_02165</name>
</gene>
<dbReference type="Gene3D" id="1.10.443.10">
    <property type="entry name" value="Intergrase catalytic core"/>
    <property type="match status" value="1"/>
</dbReference>
<keyword evidence="1" id="KW-0233">DNA recombination</keyword>
<feature type="compositionally biased region" description="Low complexity" evidence="2">
    <location>
        <begin position="10"/>
        <end position="20"/>
    </location>
</feature>
<protein>
    <recommendedName>
        <fullName evidence="5">Phage integrase family protein</fullName>
    </recommendedName>
</protein>
<feature type="region of interest" description="Disordered" evidence="2">
    <location>
        <begin position="1"/>
        <end position="36"/>
    </location>
</feature>
<dbReference type="InterPro" id="IPR011010">
    <property type="entry name" value="DNA_brk_join_enz"/>
</dbReference>
<evidence type="ECO:0000313" key="3">
    <source>
        <dbReference type="EMBL" id="MFB9830994.1"/>
    </source>
</evidence>
<proteinExistence type="predicted"/>
<dbReference type="EMBL" id="JBHLZP010000006">
    <property type="protein sequence ID" value="MFB9830994.1"/>
    <property type="molecule type" value="Genomic_DNA"/>
</dbReference>
<dbReference type="Proteomes" id="UP001589627">
    <property type="component" value="Unassembled WGS sequence"/>
</dbReference>
<sequence length="215" mass="23887">MSDAQNSAAPGRRGTPGSRGTTRDVRRPWKIGKAKSKTKPHMVRWVVAGGVFTSTFARGRRLVAFFAVLYYAGLRPAEAVALREIDCQLPDKGWGRLILAKTLPITTKKWTDSGNRHDPRGLKQRDANAVRNAPIPPWLVEILKAHIKEFGVADDGRLFRNERGGIVGSTTFSRMGGGEKARLHTCSGRITTRWAAVRPSPCCAHHLVERRRESR</sequence>
<name>A0ABV5Y7J4_9ACTN</name>
<dbReference type="RefSeq" id="WP_378194289.1">
    <property type="nucleotide sequence ID" value="NZ_JBHLZP010000006.1"/>
</dbReference>
<evidence type="ECO:0000313" key="4">
    <source>
        <dbReference type="Proteomes" id="UP001589627"/>
    </source>
</evidence>
<evidence type="ECO:0000256" key="2">
    <source>
        <dbReference type="SAM" id="MobiDB-lite"/>
    </source>
</evidence>
<organism evidence="3 4">
    <name type="scientific">Actinoallomurus acaciae</name>
    <dbReference type="NCBI Taxonomy" id="502577"/>
    <lineage>
        <taxon>Bacteria</taxon>
        <taxon>Bacillati</taxon>
        <taxon>Actinomycetota</taxon>
        <taxon>Actinomycetes</taxon>
        <taxon>Streptosporangiales</taxon>
        <taxon>Thermomonosporaceae</taxon>
        <taxon>Actinoallomurus</taxon>
    </lineage>
</organism>
<dbReference type="InterPro" id="IPR013762">
    <property type="entry name" value="Integrase-like_cat_sf"/>
</dbReference>
<comment type="caution">
    <text evidence="3">The sequence shown here is derived from an EMBL/GenBank/DDBJ whole genome shotgun (WGS) entry which is preliminary data.</text>
</comment>
<evidence type="ECO:0000256" key="1">
    <source>
        <dbReference type="ARBA" id="ARBA00023172"/>
    </source>
</evidence>
<keyword evidence="4" id="KW-1185">Reference proteome</keyword>
<evidence type="ECO:0008006" key="5">
    <source>
        <dbReference type="Google" id="ProtNLM"/>
    </source>
</evidence>
<accession>A0ABV5Y7J4</accession>
<reference evidence="3 4" key="1">
    <citation type="submission" date="2024-09" db="EMBL/GenBank/DDBJ databases">
        <authorList>
            <person name="Sun Q."/>
            <person name="Mori K."/>
        </authorList>
    </citation>
    <scope>NUCLEOTIDE SEQUENCE [LARGE SCALE GENOMIC DNA]</scope>
    <source>
        <strain evidence="3 4">TBRC 0563</strain>
    </source>
</reference>